<sequence>DSIDQPLNKTFGGIAKRLRSRSGQVVPSASVPVKTTRKTTSVGPKKGWSKVTVPADKKKKNLKRKDVPSSDSEYDVEK</sequence>
<dbReference type="Proteomes" id="UP000265520">
    <property type="component" value="Unassembled WGS sequence"/>
</dbReference>
<reference evidence="2 3" key="1">
    <citation type="journal article" date="2018" name="Front. Plant Sci.">
        <title>Red Clover (Trifolium pratense) and Zigzag Clover (T. medium) - A Picture of Genomic Similarities and Differences.</title>
        <authorList>
            <person name="Dluhosova J."/>
            <person name="Istvanek J."/>
            <person name="Nedelnik J."/>
            <person name="Repkova J."/>
        </authorList>
    </citation>
    <scope>NUCLEOTIDE SEQUENCE [LARGE SCALE GENOMIC DNA]</scope>
    <source>
        <strain evidence="3">cv. 10/8</strain>
        <tissue evidence="2">Leaf</tissue>
    </source>
</reference>
<organism evidence="2 3">
    <name type="scientific">Trifolium medium</name>
    <dbReference type="NCBI Taxonomy" id="97028"/>
    <lineage>
        <taxon>Eukaryota</taxon>
        <taxon>Viridiplantae</taxon>
        <taxon>Streptophyta</taxon>
        <taxon>Embryophyta</taxon>
        <taxon>Tracheophyta</taxon>
        <taxon>Spermatophyta</taxon>
        <taxon>Magnoliopsida</taxon>
        <taxon>eudicotyledons</taxon>
        <taxon>Gunneridae</taxon>
        <taxon>Pentapetalae</taxon>
        <taxon>rosids</taxon>
        <taxon>fabids</taxon>
        <taxon>Fabales</taxon>
        <taxon>Fabaceae</taxon>
        <taxon>Papilionoideae</taxon>
        <taxon>50 kb inversion clade</taxon>
        <taxon>NPAAA clade</taxon>
        <taxon>Hologalegina</taxon>
        <taxon>IRL clade</taxon>
        <taxon>Trifolieae</taxon>
        <taxon>Trifolium</taxon>
    </lineage>
</organism>
<feature type="region of interest" description="Disordered" evidence="1">
    <location>
        <begin position="22"/>
        <end position="78"/>
    </location>
</feature>
<protein>
    <recommendedName>
        <fullName evidence="4">Envelope-like protein</fullName>
    </recommendedName>
</protein>
<name>A0A392UPU0_9FABA</name>
<comment type="caution">
    <text evidence="2">The sequence shown here is derived from an EMBL/GenBank/DDBJ whole genome shotgun (WGS) entry which is preliminary data.</text>
</comment>
<keyword evidence="3" id="KW-1185">Reference proteome</keyword>
<evidence type="ECO:0000313" key="2">
    <source>
        <dbReference type="EMBL" id="MCI74476.1"/>
    </source>
</evidence>
<feature type="non-terminal residue" evidence="2">
    <location>
        <position position="78"/>
    </location>
</feature>
<evidence type="ECO:0008006" key="4">
    <source>
        <dbReference type="Google" id="ProtNLM"/>
    </source>
</evidence>
<accession>A0A392UPU0</accession>
<feature type="non-terminal residue" evidence="2">
    <location>
        <position position="1"/>
    </location>
</feature>
<dbReference type="AlphaFoldDB" id="A0A392UPU0"/>
<proteinExistence type="predicted"/>
<evidence type="ECO:0000313" key="3">
    <source>
        <dbReference type="Proteomes" id="UP000265520"/>
    </source>
</evidence>
<dbReference type="EMBL" id="LXQA010861697">
    <property type="protein sequence ID" value="MCI74476.1"/>
    <property type="molecule type" value="Genomic_DNA"/>
</dbReference>
<evidence type="ECO:0000256" key="1">
    <source>
        <dbReference type="SAM" id="MobiDB-lite"/>
    </source>
</evidence>